<feature type="transmembrane region" description="Helical" evidence="7">
    <location>
        <begin position="249"/>
        <end position="272"/>
    </location>
</feature>
<evidence type="ECO:0000256" key="2">
    <source>
        <dbReference type="ARBA" id="ARBA00022448"/>
    </source>
</evidence>
<keyword evidence="3" id="KW-1003">Cell membrane</keyword>
<evidence type="ECO:0000313" key="10">
    <source>
        <dbReference type="EMBL" id="GAA3710090.1"/>
    </source>
</evidence>
<sequence>MTQSIPPTSGAAVPTGSGTPAPAPGGLPGGDTAGGGPERGAVRGMSVWGEAFVRLRRNPAAIIGAAIVALFLLVAVLAPVIAPYGALALPGRTEVTPTTIPGPGELAGHPLGLDRFGGDLLSKLIWGAQSSLMIGIVSTGLGLVGGMVLGLLAGGFGGWVDSLIMRFVDILLSVPNLLLAVSIAAVLGQGEHAIMVAIGVSAVPIFARLLRSSMLSQKGSDYVLAAQTLGLSRTTVTMSHLLPNSIGPVIVQATLTLATAVIDAAALSFLGLGGGVPYEAEWGRMLTYAQAELGIAPQLAFLPGLCIAITALGFTLLGESLREALDPKSRAR</sequence>
<feature type="domain" description="ABC transmembrane type-1" evidence="9">
    <location>
        <begin position="128"/>
        <end position="318"/>
    </location>
</feature>
<dbReference type="EMBL" id="BAABCJ010000006">
    <property type="protein sequence ID" value="GAA3710090.1"/>
    <property type="molecule type" value="Genomic_DNA"/>
</dbReference>
<evidence type="ECO:0000256" key="4">
    <source>
        <dbReference type="ARBA" id="ARBA00022692"/>
    </source>
</evidence>
<comment type="subcellular location">
    <subcellularLocation>
        <location evidence="1 7">Cell membrane</location>
        <topology evidence="1 7">Multi-pass membrane protein</topology>
    </subcellularLocation>
</comment>
<evidence type="ECO:0000259" key="9">
    <source>
        <dbReference type="PROSITE" id="PS50928"/>
    </source>
</evidence>
<reference evidence="11" key="1">
    <citation type="journal article" date="2019" name="Int. J. Syst. Evol. Microbiol.">
        <title>The Global Catalogue of Microorganisms (GCM) 10K type strain sequencing project: providing services to taxonomists for standard genome sequencing and annotation.</title>
        <authorList>
            <consortium name="The Broad Institute Genomics Platform"/>
            <consortium name="The Broad Institute Genome Sequencing Center for Infectious Disease"/>
            <person name="Wu L."/>
            <person name="Ma J."/>
        </authorList>
    </citation>
    <scope>NUCLEOTIDE SEQUENCE [LARGE SCALE GENOMIC DNA]</scope>
    <source>
        <strain evidence="11">JCM 16961</strain>
    </source>
</reference>
<feature type="compositionally biased region" description="Low complexity" evidence="8">
    <location>
        <begin position="10"/>
        <end position="20"/>
    </location>
</feature>
<dbReference type="InterPro" id="IPR050366">
    <property type="entry name" value="BP-dependent_transpt_permease"/>
</dbReference>
<evidence type="ECO:0000256" key="7">
    <source>
        <dbReference type="RuleBase" id="RU363032"/>
    </source>
</evidence>
<dbReference type="SUPFAM" id="SSF161098">
    <property type="entry name" value="MetI-like"/>
    <property type="match status" value="1"/>
</dbReference>
<organism evidence="10 11">
    <name type="scientific">Zhihengliuella alba</name>
    <dbReference type="NCBI Taxonomy" id="547018"/>
    <lineage>
        <taxon>Bacteria</taxon>
        <taxon>Bacillati</taxon>
        <taxon>Actinomycetota</taxon>
        <taxon>Actinomycetes</taxon>
        <taxon>Micrococcales</taxon>
        <taxon>Micrococcaceae</taxon>
        <taxon>Zhihengliuella</taxon>
    </lineage>
</organism>
<comment type="caution">
    <text evidence="10">The sequence shown here is derived from an EMBL/GenBank/DDBJ whole genome shotgun (WGS) entry which is preliminary data.</text>
</comment>
<keyword evidence="4 7" id="KW-0812">Transmembrane</keyword>
<evidence type="ECO:0000256" key="3">
    <source>
        <dbReference type="ARBA" id="ARBA00022475"/>
    </source>
</evidence>
<name>A0ABP7DTS1_9MICC</name>
<feature type="region of interest" description="Disordered" evidence="8">
    <location>
        <begin position="1"/>
        <end position="40"/>
    </location>
</feature>
<feature type="transmembrane region" description="Helical" evidence="7">
    <location>
        <begin position="193"/>
        <end position="210"/>
    </location>
</feature>
<dbReference type="RefSeq" id="WP_344885127.1">
    <property type="nucleotide sequence ID" value="NZ_BAABCJ010000006.1"/>
</dbReference>
<dbReference type="PANTHER" id="PTHR43386:SF1">
    <property type="entry name" value="D,D-DIPEPTIDE TRANSPORT SYSTEM PERMEASE PROTEIN DDPC-RELATED"/>
    <property type="match status" value="1"/>
</dbReference>
<dbReference type="InterPro" id="IPR025966">
    <property type="entry name" value="OppC_N"/>
</dbReference>
<evidence type="ECO:0000256" key="1">
    <source>
        <dbReference type="ARBA" id="ARBA00004651"/>
    </source>
</evidence>
<dbReference type="Gene3D" id="1.10.3720.10">
    <property type="entry name" value="MetI-like"/>
    <property type="match status" value="1"/>
</dbReference>
<dbReference type="InterPro" id="IPR035906">
    <property type="entry name" value="MetI-like_sf"/>
</dbReference>
<feature type="transmembrane region" description="Helical" evidence="7">
    <location>
        <begin position="293"/>
        <end position="317"/>
    </location>
</feature>
<evidence type="ECO:0000256" key="8">
    <source>
        <dbReference type="SAM" id="MobiDB-lite"/>
    </source>
</evidence>
<keyword evidence="6 7" id="KW-0472">Membrane</keyword>
<dbReference type="PROSITE" id="PS50928">
    <property type="entry name" value="ABC_TM1"/>
    <property type="match status" value="1"/>
</dbReference>
<dbReference type="Pfam" id="PF12911">
    <property type="entry name" value="OppC_N"/>
    <property type="match status" value="1"/>
</dbReference>
<comment type="similarity">
    <text evidence="7">Belongs to the binding-protein-dependent transport system permease family.</text>
</comment>
<proteinExistence type="inferred from homology"/>
<keyword evidence="11" id="KW-1185">Reference proteome</keyword>
<feature type="transmembrane region" description="Helical" evidence="7">
    <location>
        <begin position="132"/>
        <end position="160"/>
    </location>
</feature>
<feature type="transmembrane region" description="Helical" evidence="7">
    <location>
        <begin position="60"/>
        <end position="82"/>
    </location>
</feature>
<evidence type="ECO:0000256" key="5">
    <source>
        <dbReference type="ARBA" id="ARBA00022989"/>
    </source>
</evidence>
<dbReference type="Proteomes" id="UP001501536">
    <property type="component" value="Unassembled WGS sequence"/>
</dbReference>
<dbReference type="PANTHER" id="PTHR43386">
    <property type="entry name" value="OLIGOPEPTIDE TRANSPORT SYSTEM PERMEASE PROTEIN APPC"/>
    <property type="match status" value="1"/>
</dbReference>
<feature type="transmembrane region" description="Helical" evidence="7">
    <location>
        <begin position="167"/>
        <end position="187"/>
    </location>
</feature>
<evidence type="ECO:0000313" key="11">
    <source>
        <dbReference type="Proteomes" id="UP001501536"/>
    </source>
</evidence>
<evidence type="ECO:0000256" key="6">
    <source>
        <dbReference type="ARBA" id="ARBA00023136"/>
    </source>
</evidence>
<keyword evidence="2 7" id="KW-0813">Transport</keyword>
<accession>A0ABP7DTS1</accession>
<protein>
    <submittedName>
        <fullName evidence="10">ABC transporter permease subunit</fullName>
    </submittedName>
</protein>
<keyword evidence="5 7" id="KW-1133">Transmembrane helix</keyword>
<dbReference type="InterPro" id="IPR000515">
    <property type="entry name" value="MetI-like"/>
</dbReference>
<feature type="compositionally biased region" description="Gly residues" evidence="8">
    <location>
        <begin position="26"/>
        <end position="38"/>
    </location>
</feature>
<gene>
    <name evidence="10" type="ORF">GCM10022377_24640</name>
</gene>
<dbReference type="CDD" id="cd06261">
    <property type="entry name" value="TM_PBP2"/>
    <property type="match status" value="1"/>
</dbReference>
<dbReference type="Pfam" id="PF00528">
    <property type="entry name" value="BPD_transp_1"/>
    <property type="match status" value="1"/>
</dbReference>